<evidence type="ECO:0000313" key="2">
    <source>
        <dbReference type="Proteomes" id="UP000321947"/>
    </source>
</evidence>
<sequence>MCLWCVEKDVGNVGDNAGSSSQQPATPIPRRRVQSRLLELKRHVAINGRISMTVAPKAEKPIFLHYELAVRKEESVDRVKLFRETPVRARTFVSQATEDAHNQMLELQSQPTVEGSQPLSKDGICDQVLGRRLGYSKSLVGDLPKARKTMSESNSMTSCSQSATEREIQIQAKLDQALERIELQDRNFQLLASEME</sequence>
<dbReference type="AlphaFoldDB" id="A0A5D3CNU1"/>
<name>A0A5D3CNU1_CUCMM</name>
<proteinExistence type="predicted"/>
<gene>
    <name evidence="1" type="ORF">E5676_scaffold299G00550</name>
</gene>
<organism evidence="1 2">
    <name type="scientific">Cucumis melo var. makuwa</name>
    <name type="common">Oriental melon</name>
    <dbReference type="NCBI Taxonomy" id="1194695"/>
    <lineage>
        <taxon>Eukaryota</taxon>
        <taxon>Viridiplantae</taxon>
        <taxon>Streptophyta</taxon>
        <taxon>Embryophyta</taxon>
        <taxon>Tracheophyta</taxon>
        <taxon>Spermatophyta</taxon>
        <taxon>Magnoliopsida</taxon>
        <taxon>eudicotyledons</taxon>
        <taxon>Gunneridae</taxon>
        <taxon>Pentapetalae</taxon>
        <taxon>rosids</taxon>
        <taxon>fabids</taxon>
        <taxon>Cucurbitales</taxon>
        <taxon>Cucurbitaceae</taxon>
        <taxon>Benincaseae</taxon>
        <taxon>Cucumis</taxon>
    </lineage>
</organism>
<reference evidence="1 2" key="1">
    <citation type="submission" date="2019-08" db="EMBL/GenBank/DDBJ databases">
        <title>Draft genome sequences of two oriental melons (Cucumis melo L. var makuwa).</title>
        <authorList>
            <person name="Kwon S.-Y."/>
        </authorList>
    </citation>
    <scope>NUCLEOTIDE SEQUENCE [LARGE SCALE GENOMIC DNA]</scope>
    <source>
        <strain evidence="2">cv. Chang Bougi</strain>
        <tissue evidence="1">Leaf</tissue>
    </source>
</reference>
<protein>
    <submittedName>
        <fullName evidence="1">CACTA en-spm transposon protein</fullName>
    </submittedName>
</protein>
<comment type="caution">
    <text evidence="1">The sequence shown here is derived from an EMBL/GenBank/DDBJ whole genome shotgun (WGS) entry which is preliminary data.</text>
</comment>
<dbReference type="Proteomes" id="UP000321947">
    <property type="component" value="Unassembled WGS sequence"/>
</dbReference>
<dbReference type="EMBL" id="SSTD01009863">
    <property type="protein sequence ID" value="TYK13573.1"/>
    <property type="molecule type" value="Genomic_DNA"/>
</dbReference>
<evidence type="ECO:0000313" key="1">
    <source>
        <dbReference type="EMBL" id="TYK13573.1"/>
    </source>
</evidence>
<accession>A0A5D3CNU1</accession>